<accession>A0A6J4NCD6</accession>
<feature type="compositionally biased region" description="Basic residues" evidence="1">
    <location>
        <begin position="25"/>
        <end position="46"/>
    </location>
</feature>
<name>A0A6J4NCD6_9ACTN</name>
<keyword evidence="2" id="KW-0560">Oxidoreductase</keyword>
<feature type="compositionally biased region" description="Basic residues" evidence="1">
    <location>
        <begin position="53"/>
        <end position="70"/>
    </location>
</feature>
<feature type="region of interest" description="Disordered" evidence="1">
    <location>
        <begin position="191"/>
        <end position="298"/>
    </location>
</feature>
<dbReference type="EMBL" id="CADCUN010000118">
    <property type="protein sequence ID" value="CAA9384608.1"/>
    <property type="molecule type" value="Genomic_DNA"/>
</dbReference>
<organism evidence="2">
    <name type="scientific">uncultured Nocardioides sp</name>
    <dbReference type="NCBI Taxonomy" id="198441"/>
    <lineage>
        <taxon>Bacteria</taxon>
        <taxon>Bacillati</taxon>
        <taxon>Actinomycetota</taxon>
        <taxon>Actinomycetes</taxon>
        <taxon>Propionibacteriales</taxon>
        <taxon>Nocardioidaceae</taxon>
        <taxon>Nocardioides</taxon>
        <taxon>environmental samples</taxon>
    </lineage>
</organism>
<gene>
    <name evidence="2" type="ORF">AVDCRST_MAG60-1137</name>
</gene>
<dbReference type="AlphaFoldDB" id="A0A6J4NCD6"/>
<dbReference type="GO" id="GO:0004657">
    <property type="term" value="F:proline dehydrogenase activity"/>
    <property type="evidence" value="ECO:0007669"/>
    <property type="project" value="UniProtKB-EC"/>
</dbReference>
<proteinExistence type="predicted"/>
<feature type="compositionally biased region" description="Basic and acidic residues" evidence="1">
    <location>
        <begin position="10"/>
        <end position="21"/>
    </location>
</feature>
<evidence type="ECO:0000256" key="1">
    <source>
        <dbReference type="SAM" id="MobiDB-lite"/>
    </source>
</evidence>
<sequence length="311" mass="32968">VTAPSADPPARQERRREEPGQHHAGLLRHRHQPRPGRVHRLGRRRHGEAGRGRAARHLGLPRRGHPRRGPGRGDRGGLQGAAGRAGPARTGRQGGGQRQALGGRPGPPGQRGEGGARERTRDLPGGSQRRDDGHPRHGGPHHHRLDARHPPRAAQGLPRDGGRAPVDAAPHRGRLPLAGLRGFARAAVQGRLPRAGLGGVPGQARHRQVIRPVPQGAAGRPGLPDDREPRPADDPDRVLAGQPPRPASGHLRVPDALRHPARGAEAAGEGGGDRAGLHSLRPGVVRLPHETSGRASPEPVILRALPRLEEV</sequence>
<feature type="compositionally biased region" description="Basic and acidic residues" evidence="1">
    <location>
        <begin position="223"/>
        <end position="237"/>
    </location>
</feature>
<feature type="compositionally biased region" description="Basic and acidic residues" evidence="1">
    <location>
        <begin position="114"/>
        <end position="135"/>
    </location>
</feature>
<feature type="non-terminal residue" evidence="2">
    <location>
        <position position="311"/>
    </location>
</feature>
<feature type="non-terminal residue" evidence="2">
    <location>
        <position position="1"/>
    </location>
</feature>
<feature type="compositionally biased region" description="Basic residues" evidence="1">
    <location>
        <begin position="136"/>
        <end position="146"/>
    </location>
</feature>
<feature type="compositionally biased region" description="Low complexity" evidence="1">
    <location>
        <begin position="81"/>
        <end position="91"/>
    </location>
</feature>
<protein>
    <submittedName>
        <fullName evidence="2">Proline dehydrogenase</fullName>
        <ecNumber evidence="2">1.5.5.2</ecNumber>
    </submittedName>
</protein>
<dbReference type="EC" id="1.5.5.2" evidence="2"/>
<reference evidence="2" key="1">
    <citation type="submission" date="2020-02" db="EMBL/GenBank/DDBJ databases">
        <authorList>
            <person name="Meier V. D."/>
        </authorList>
    </citation>
    <scope>NUCLEOTIDE SEQUENCE</scope>
    <source>
        <strain evidence="2">AVDCRST_MAG60</strain>
    </source>
</reference>
<feature type="region of interest" description="Disordered" evidence="1">
    <location>
        <begin position="1"/>
        <end position="177"/>
    </location>
</feature>
<evidence type="ECO:0000313" key="2">
    <source>
        <dbReference type="EMBL" id="CAA9384608.1"/>
    </source>
</evidence>